<proteinExistence type="predicted"/>
<keyword evidence="2" id="KW-1185">Reference proteome</keyword>
<evidence type="ECO:0000313" key="2">
    <source>
        <dbReference type="Proteomes" id="UP000587586"/>
    </source>
</evidence>
<accession>A0A6V8ND74</accession>
<name>A0A6V8ND74_9BACT</name>
<dbReference type="Proteomes" id="UP000587586">
    <property type="component" value="Unassembled WGS sequence"/>
</dbReference>
<evidence type="ECO:0000313" key="1">
    <source>
        <dbReference type="EMBL" id="GFO69747.1"/>
    </source>
</evidence>
<organism evidence="1 2">
    <name type="scientific">Geomonas limicola</name>
    <dbReference type="NCBI Taxonomy" id="2740186"/>
    <lineage>
        <taxon>Bacteria</taxon>
        <taxon>Pseudomonadati</taxon>
        <taxon>Thermodesulfobacteriota</taxon>
        <taxon>Desulfuromonadia</taxon>
        <taxon>Geobacterales</taxon>
        <taxon>Geobacteraceae</taxon>
        <taxon>Geomonas</taxon>
    </lineage>
</organism>
<reference evidence="2" key="1">
    <citation type="submission" date="2020-06" db="EMBL/GenBank/DDBJ databases">
        <title>Draft genomic sequecing of Geomonas sp. Red745.</title>
        <authorList>
            <person name="Itoh H."/>
            <person name="Xu Z.X."/>
            <person name="Ushijima N."/>
            <person name="Masuda Y."/>
            <person name="Shiratori Y."/>
            <person name="Senoo K."/>
        </authorList>
    </citation>
    <scope>NUCLEOTIDE SEQUENCE [LARGE SCALE GENOMIC DNA]</scope>
    <source>
        <strain evidence="2">Red745</strain>
    </source>
</reference>
<gene>
    <name evidence="1" type="ORF">GMLC_33260</name>
</gene>
<sequence length="63" mass="6848">MQVALETGRLGYIERGVGDVNLNHEFGHYLPLGLVIVTAVSLSKAVDAERSKVLVLQGKQKTQ</sequence>
<dbReference type="EMBL" id="BLXZ01000007">
    <property type="protein sequence ID" value="GFO69747.1"/>
    <property type="molecule type" value="Genomic_DNA"/>
</dbReference>
<dbReference type="AlphaFoldDB" id="A0A6V8ND74"/>
<comment type="caution">
    <text evidence="1">The sequence shown here is derived from an EMBL/GenBank/DDBJ whole genome shotgun (WGS) entry which is preliminary data.</text>
</comment>
<protein>
    <submittedName>
        <fullName evidence="1">Uncharacterized protein</fullName>
    </submittedName>
</protein>